<accession>A0ABP7ZR65</accession>
<proteinExistence type="predicted"/>
<comment type="caution">
    <text evidence="1">The sequence shown here is derived from an EMBL/GenBank/DDBJ whole genome shotgun (WGS) entry which is preliminary data.</text>
</comment>
<dbReference type="Proteomes" id="UP001500167">
    <property type="component" value="Unassembled WGS sequence"/>
</dbReference>
<dbReference type="EMBL" id="BAAAZK010000002">
    <property type="protein sequence ID" value="GAA4168520.1"/>
    <property type="molecule type" value="Genomic_DNA"/>
</dbReference>
<organism evidence="1 2">
    <name type="scientific">Sphingobacterium ginsenosidimutans</name>
    <dbReference type="NCBI Taxonomy" id="687845"/>
    <lineage>
        <taxon>Bacteria</taxon>
        <taxon>Pseudomonadati</taxon>
        <taxon>Bacteroidota</taxon>
        <taxon>Sphingobacteriia</taxon>
        <taxon>Sphingobacteriales</taxon>
        <taxon>Sphingobacteriaceae</taxon>
        <taxon>Sphingobacterium</taxon>
    </lineage>
</organism>
<keyword evidence="2" id="KW-1185">Reference proteome</keyword>
<reference evidence="2" key="1">
    <citation type="journal article" date="2019" name="Int. J. Syst. Evol. Microbiol.">
        <title>The Global Catalogue of Microorganisms (GCM) 10K type strain sequencing project: providing services to taxonomists for standard genome sequencing and annotation.</title>
        <authorList>
            <consortium name="The Broad Institute Genomics Platform"/>
            <consortium name="The Broad Institute Genome Sequencing Center for Infectious Disease"/>
            <person name="Wu L."/>
            <person name="Ma J."/>
        </authorList>
    </citation>
    <scope>NUCLEOTIDE SEQUENCE [LARGE SCALE GENOMIC DNA]</scope>
    <source>
        <strain evidence="2">JCM 16722</strain>
    </source>
</reference>
<evidence type="ECO:0000313" key="1">
    <source>
        <dbReference type="EMBL" id="GAA4168520.1"/>
    </source>
</evidence>
<gene>
    <name evidence="1" type="ORF">GCM10022218_03550</name>
</gene>
<evidence type="ECO:0000313" key="2">
    <source>
        <dbReference type="Proteomes" id="UP001500167"/>
    </source>
</evidence>
<protein>
    <submittedName>
        <fullName evidence="1">Uncharacterized protein</fullName>
    </submittedName>
</protein>
<sequence>MKARPKIGLGFWDIVWDNVKSIIDKVVIDCTNIGLIVLENYIDIKNKFIIINKWTN</sequence>
<name>A0ABP7ZR65_9SPHI</name>